<evidence type="ECO:0000313" key="10">
    <source>
        <dbReference type="EMBL" id="SCU98828.1"/>
    </source>
</evidence>
<gene>
    <name evidence="10" type="ORF">LAME_0G00716G</name>
</gene>
<feature type="transmembrane region" description="Helical" evidence="9">
    <location>
        <begin position="584"/>
        <end position="604"/>
    </location>
</feature>
<dbReference type="OrthoDB" id="9986677at2759"/>
<dbReference type="NCBIfam" id="TIGR00727">
    <property type="entry name" value="ISP4_OPT"/>
    <property type="match status" value="1"/>
</dbReference>
<dbReference type="PANTHER" id="PTHR22601">
    <property type="entry name" value="ISP4 LIKE PROTEIN"/>
    <property type="match status" value="1"/>
</dbReference>
<evidence type="ECO:0000256" key="3">
    <source>
        <dbReference type="ARBA" id="ARBA00022448"/>
    </source>
</evidence>
<evidence type="ECO:0000256" key="5">
    <source>
        <dbReference type="ARBA" id="ARBA00022856"/>
    </source>
</evidence>
<dbReference type="GO" id="GO:0015031">
    <property type="term" value="P:protein transport"/>
    <property type="evidence" value="ECO:0007669"/>
    <property type="project" value="UniProtKB-KW"/>
</dbReference>
<name>A0A1G4K4Z8_9SACH</name>
<evidence type="ECO:0000256" key="9">
    <source>
        <dbReference type="SAM" id="Phobius"/>
    </source>
</evidence>
<reference evidence="11" key="1">
    <citation type="submission" date="2016-03" db="EMBL/GenBank/DDBJ databases">
        <authorList>
            <person name="Devillers Hugo."/>
        </authorList>
    </citation>
    <scope>NUCLEOTIDE SEQUENCE [LARGE SCALE GENOMIC DNA]</scope>
</reference>
<feature type="transmembrane region" description="Helical" evidence="9">
    <location>
        <begin position="241"/>
        <end position="261"/>
    </location>
</feature>
<dbReference type="InterPro" id="IPR004813">
    <property type="entry name" value="OPT"/>
</dbReference>
<comment type="subcellular location">
    <subcellularLocation>
        <location evidence="1">Membrane</location>
        <topology evidence="1">Multi-pass membrane protein</topology>
    </subcellularLocation>
</comment>
<keyword evidence="8 9" id="KW-0472">Membrane</keyword>
<evidence type="ECO:0000256" key="2">
    <source>
        <dbReference type="ARBA" id="ARBA00008807"/>
    </source>
</evidence>
<feature type="transmembrane region" description="Helical" evidence="9">
    <location>
        <begin position="483"/>
        <end position="502"/>
    </location>
</feature>
<keyword evidence="5" id="KW-0571">Peptide transport</keyword>
<feature type="transmembrane region" description="Helical" evidence="9">
    <location>
        <begin position="672"/>
        <end position="690"/>
    </location>
</feature>
<accession>A0A1G4K4Z8</accession>
<feature type="transmembrane region" description="Helical" evidence="9">
    <location>
        <begin position="336"/>
        <end position="354"/>
    </location>
</feature>
<keyword evidence="4 9" id="KW-0812">Transmembrane</keyword>
<feature type="transmembrane region" description="Helical" evidence="9">
    <location>
        <begin position="558"/>
        <end position="578"/>
    </location>
</feature>
<evidence type="ECO:0000256" key="1">
    <source>
        <dbReference type="ARBA" id="ARBA00004141"/>
    </source>
</evidence>
<feature type="transmembrane region" description="Helical" evidence="9">
    <location>
        <begin position="273"/>
        <end position="294"/>
    </location>
</feature>
<dbReference type="Proteomes" id="UP000191144">
    <property type="component" value="Chromosome G"/>
</dbReference>
<evidence type="ECO:0000256" key="7">
    <source>
        <dbReference type="ARBA" id="ARBA00022989"/>
    </source>
</evidence>
<feature type="transmembrane region" description="Helical" evidence="9">
    <location>
        <begin position="374"/>
        <end position="395"/>
    </location>
</feature>
<feature type="transmembrane region" description="Helical" evidence="9">
    <location>
        <begin position="735"/>
        <end position="753"/>
    </location>
</feature>
<evidence type="ECO:0000256" key="4">
    <source>
        <dbReference type="ARBA" id="ARBA00022692"/>
    </source>
</evidence>
<dbReference type="NCBIfam" id="TIGR00728">
    <property type="entry name" value="OPT_sfam"/>
    <property type="match status" value="1"/>
</dbReference>
<dbReference type="GO" id="GO:0016020">
    <property type="term" value="C:membrane"/>
    <property type="evidence" value="ECO:0007669"/>
    <property type="project" value="UniProtKB-SubCell"/>
</dbReference>
<feature type="transmembrane region" description="Helical" evidence="9">
    <location>
        <begin position="407"/>
        <end position="429"/>
    </location>
</feature>
<comment type="similarity">
    <text evidence="2">Belongs to the oligopeptide OPT transporter family.</text>
</comment>
<protein>
    <submittedName>
        <fullName evidence="10">LAME_0G00716g1_1</fullName>
    </submittedName>
</protein>
<dbReference type="Pfam" id="PF03169">
    <property type="entry name" value="OPT"/>
    <property type="match status" value="1"/>
</dbReference>
<keyword evidence="7 9" id="KW-1133">Transmembrane helix</keyword>
<evidence type="ECO:0000256" key="8">
    <source>
        <dbReference type="ARBA" id="ARBA00023136"/>
    </source>
</evidence>
<sequence length="879" mass="99909">MIENKAGAVTASVDQIDRSSSTSSLAEKGNQVLATVETQSSLRDFSAEEITYLLKKLGYESPEDVSSVPPEIDYVGGFIAKLSLEESIQIIKNAVVEFSDDPNIPSEEYAEFERLSDVEPKSLVSSSEIFEAKALAALVEYHSPYKEVRATVDPFDDPDVPIETVRSYVLALIWAIVGSGFNEFFAHRLIPISLSTSAIQMLLFPCGRFWSRFVPKVGIPIWKGKKLYLNIDSPWTAKEQMFATLLFAICMGTFYTHYNILTLKMYYNDDVDFGYQFWLSMGVQYMGLGFAGILRKYVVYPTRAIWPSSLQTMALNKALFSKSKEAEGKGITGQTFFFWSVLFMFFYTWIPTYLMNFLSVFNWMTWIAPENFNLGMITGSVGGLGINPISSFDWNTINMYSPLLTPFFSYFLQLAGAFLAALIVIALYWSNYYDCQYLPIFSNGLFTNTGKRFKITKILNSDYKLDNEKYQAYSPPYFSAGNILGYGSFIAVYPLLIIYQFMTESHILLDAFKTWISGTLSLFKKETWKNWSSESHELDQFNDAHSRMMKKYKEVPEWWYFCVFLASLIIGICVIEKYHTSTPVWSLFMSIGFNFVFLIPLTILQAVTGTSLGLNVLIEMIMGYALPGNPQALMIIKAFGYNIDGQADNYVSNLKLGHYAKIAPIALFRGQLIMVFVQVFVNLGVLNWSISNLKDYCQPNQAAHFTCPDAITYYNSSVMWGAMGPKKIFNDVYPIMKWCWLIGACLGLFFGVWKKYLKRYYPKWFNPVLVTIGMIGMSPPYNLSYFIPGAFVNFFSQYYCKKYHVRLWSKFNYVLSAGFATGLVFSSIVIFFAVQYNNYDLNWWGNTVPYAGIDSAAPALKNVTLTPNGYFGPGPGHYP</sequence>
<dbReference type="EMBL" id="LT598484">
    <property type="protein sequence ID" value="SCU98828.1"/>
    <property type="molecule type" value="Genomic_DNA"/>
</dbReference>
<dbReference type="GO" id="GO:0035673">
    <property type="term" value="F:oligopeptide transmembrane transporter activity"/>
    <property type="evidence" value="ECO:0007669"/>
    <property type="project" value="InterPro"/>
</dbReference>
<dbReference type="InterPro" id="IPR004648">
    <property type="entry name" value="Oligpept_transpt"/>
</dbReference>
<dbReference type="AlphaFoldDB" id="A0A1G4K4Z8"/>
<keyword evidence="6" id="KW-0653">Protein transport</keyword>
<proteinExistence type="inferred from homology"/>
<keyword evidence="3" id="KW-0813">Transport</keyword>
<keyword evidence="11" id="KW-1185">Reference proteome</keyword>
<organism evidence="10 11">
    <name type="scientific">Lachancea meyersii CBS 8951</name>
    <dbReference type="NCBI Taxonomy" id="1266667"/>
    <lineage>
        <taxon>Eukaryota</taxon>
        <taxon>Fungi</taxon>
        <taxon>Dikarya</taxon>
        <taxon>Ascomycota</taxon>
        <taxon>Saccharomycotina</taxon>
        <taxon>Saccharomycetes</taxon>
        <taxon>Saccharomycetales</taxon>
        <taxon>Saccharomycetaceae</taxon>
        <taxon>Lachancea</taxon>
    </lineage>
</organism>
<evidence type="ECO:0000313" key="11">
    <source>
        <dbReference type="Proteomes" id="UP000191144"/>
    </source>
</evidence>
<feature type="transmembrane region" description="Helical" evidence="9">
    <location>
        <begin position="812"/>
        <end position="834"/>
    </location>
</feature>
<evidence type="ECO:0000256" key="6">
    <source>
        <dbReference type="ARBA" id="ARBA00022927"/>
    </source>
</evidence>